<evidence type="ECO:0000256" key="1">
    <source>
        <dbReference type="ARBA" id="ARBA00004141"/>
    </source>
</evidence>
<dbReference type="GO" id="GO:0016020">
    <property type="term" value="C:membrane"/>
    <property type="evidence" value="ECO:0007669"/>
    <property type="project" value="UniProtKB-SubCell"/>
</dbReference>
<evidence type="ECO:0000256" key="4">
    <source>
        <dbReference type="ARBA" id="ARBA00022989"/>
    </source>
</evidence>
<evidence type="ECO:0000256" key="2">
    <source>
        <dbReference type="ARBA" id="ARBA00022448"/>
    </source>
</evidence>
<protein>
    <recommendedName>
        <fullName evidence="7">Proton/glutamate-aspartate symporter</fullName>
    </recommendedName>
</protein>
<gene>
    <name evidence="6" type="ORF">SDC9_184932</name>
</gene>
<keyword evidence="3" id="KW-0812">Transmembrane</keyword>
<accession>A0A645HEF7</accession>
<keyword evidence="5" id="KW-0472">Membrane</keyword>
<name>A0A645HEF7_9ZZZZ</name>
<dbReference type="SUPFAM" id="SSF118215">
    <property type="entry name" value="Proton glutamate symport protein"/>
    <property type="match status" value="1"/>
</dbReference>
<evidence type="ECO:0000256" key="5">
    <source>
        <dbReference type="ARBA" id="ARBA00023136"/>
    </source>
</evidence>
<proteinExistence type="predicted"/>
<dbReference type="GO" id="GO:0015293">
    <property type="term" value="F:symporter activity"/>
    <property type="evidence" value="ECO:0007669"/>
    <property type="project" value="InterPro"/>
</dbReference>
<comment type="caution">
    <text evidence="6">The sequence shown here is derived from an EMBL/GenBank/DDBJ whole genome shotgun (WGS) entry which is preliminary data.</text>
</comment>
<dbReference type="InterPro" id="IPR036458">
    <property type="entry name" value="Na:dicarbo_symporter_sf"/>
</dbReference>
<evidence type="ECO:0000313" key="6">
    <source>
        <dbReference type="EMBL" id="MPN37415.1"/>
    </source>
</evidence>
<evidence type="ECO:0008006" key="7">
    <source>
        <dbReference type="Google" id="ProtNLM"/>
    </source>
</evidence>
<sequence length="67" mass="7237">MNLPIESIALFAGVEWFVGMLRTILNVTADTTTALIVAKTEDAIDYGIFSHGIIQADGIQEDGIQEV</sequence>
<dbReference type="EMBL" id="VSSQ01092058">
    <property type="protein sequence ID" value="MPN37415.1"/>
    <property type="molecule type" value="Genomic_DNA"/>
</dbReference>
<dbReference type="InterPro" id="IPR001991">
    <property type="entry name" value="Na-dicarboxylate_symporter"/>
</dbReference>
<dbReference type="AlphaFoldDB" id="A0A645HEF7"/>
<keyword evidence="4" id="KW-1133">Transmembrane helix</keyword>
<comment type="subcellular location">
    <subcellularLocation>
        <location evidence="1">Membrane</location>
        <topology evidence="1">Multi-pass membrane protein</topology>
    </subcellularLocation>
</comment>
<evidence type="ECO:0000256" key="3">
    <source>
        <dbReference type="ARBA" id="ARBA00022692"/>
    </source>
</evidence>
<keyword evidence="2" id="KW-0813">Transport</keyword>
<dbReference type="Pfam" id="PF00375">
    <property type="entry name" value="SDF"/>
    <property type="match status" value="1"/>
</dbReference>
<organism evidence="6">
    <name type="scientific">bioreactor metagenome</name>
    <dbReference type="NCBI Taxonomy" id="1076179"/>
    <lineage>
        <taxon>unclassified sequences</taxon>
        <taxon>metagenomes</taxon>
        <taxon>ecological metagenomes</taxon>
    </lineage>
</organism>
<reference evidence="6" key="1">
    <citation type="submission" date="2019-08" db="EMBL/GenBank/DDBJ databases">
        <authorList>
            <person name="Kucharzyk K."/>
            <person name="Murdoch R.W."/>
            <person name="Higgins S."/>
            <person name="Loffler F."/>
        </authorList>
    </citation>
    <scope>NUCLEOTIDE SEQUENCE</scope>
</reference>
<dbReference type="Gene3D" id="1.10.3860.10">
    <property type="entry name" value="Sodium:dicarboxylate symporter"/>
    <property type="match status" value="1"/>
</dbReference>